<evidence type="ECO:0008006" key="3">
    <source>
        <dbReference type="Google" id="ProtNLM"/>
    </source>
</evidence>
<protein>
    <recommendedName>
        <fullName evidence="3">Secreted protein</fullName>
    </recommendedName>
</protein>
<keyword evidence="2" id="KW-1185">Reference proteome</keyword>
<name>A0AAV4AWA0_9GAST</name>
<reference evidence="1 2" key="1">
    <citation type="journal article" date="2021" name="Elife">
        <title>Chloroplast acquisition without the gene transfer in kleptoplastic sea slugs, Plakobranchus ocellatus.</title>
        <authorList>
            <person name="Maeda T."/>
            <person name="Takahashi S."/>
            <person name="Yoshida T."/>
            <person name="Shimamura S."/>
            <person name="Takaki Y."/>
            <person name="Nagai Y."/>
            <person name="Toyoda A."/>
            <person name="Suzuki Y."/>
            <person name="Arimoto A."/>
            <person name="Ishii H."/>
            <person name="Satoh N."/>
            <person name="Nishiyama T."/>
            <person name="Hasebe M."/>
            <person name="Maruyama T."/>
            <person name="Minagawa J."/>
            <person name="Obokata J."/>
            <person name="Shigenobu S."/>
        </authorList>
    </citation>
    <scope>NUCLEOTIDE SEQUENCE [LARGE SCALE GENOMIC DNA]</scope>
</reference>
<evidence type="ECO:0000313" key="1">
    <source>
        <dbReference type="EMBL" id="GFO12486.1"/>
    </source>
</evidence>
<proteinExistence type="predicted"/>
<gene>
    <name evidence="1" type="ORF">PoB_003899100</name>
</gene>
<dbReference type="AlphaFoldDB" id="A0AAV4AWA0"/>
<evidence type="ECO:0000313" key="2">
    <source>
        <dbReference type="Proteomes" id="UP000735302"/>
    </source>
</evidence>
<organism evidence="1 2">
    <name type="scientific">Plakobranchus ocellatus</name>
    <dbReference type="NCBI Taxonomy" id="259542"/>
    <lineage>
        <taxon>Eukaryota</taxon>
        <taxon>Metazoa</taxon>
        <taxon>Spiralia</taxon>
        <taxon>Lophotrochozoa</taxon>
        <taxon>Mollusca</taxon>
        <taxon>Gastropoda</taxon>
        <taxon>Heterobranchia</taxon>
        <taxon>Euthyneura</taxon>
        <taxon>Panpulmonata</taxon>
        <taxon>Sacoglossa</taxon>
        <taxon>Placobranchoidea</taxon>
        <taxon>Plakobranchidae</taxon>
        <taxon>Plakobranchus</taxon>
    </lineage>
</organism>
<accession>A0AAV4AWA0</accession>
<sequence>MRANSVDALGWLLSPGSIVIAAVRCGLYNTTPNLTIRVLERQHSLHTSSREEVLFRSSAVRYTCCALASLASSIVSQLKTVRCSSNALRESKSKPTLASPRPPSAIVGLFCGYGIDLGRSGSCLYLVTRATYRSCHRSCRATSELVDIGRDLEPRCGFAVPTN</sequence>
<comment type="caution">
    <text evidence="1">The sequence shown here is derived from an EMBL/GenBank/DDBJ whole genome shotgun (WGS) entry which is preliminary data.</text>
</comment>
<dbReference type="EMBL" id="BLXT01004423">
    <property type="protein sequence ID" value="GFO12486.1"/>
    <property type="molecule type" value="Genomic_DNA"/>
</dbReference>
<dbReference type="Proteomes" id="UP000735302">
    <property type="component" value="Unassembled WGS sequence"/>
</dbReference>